<accession>A0ABR5AIV7</accession>
<comment type="caution">
    <text evidence="1">The sequence shown here is derived from an EMBL/GenBank/DDBJ whole genome shotgun (WGS) entry which is preliminary data.</text>
</comment>
<dbReference type="Proteomes" id="UP000031967">
    <property type="component" value="Unassembled WGS sequence"/>
</dbReference>
<protein>
    <submittedName>
        <fullName evidence="1">Uncharacterized protein</fullName>
    </submittedName>
</protein>
<organism evidence="1 2">
    <name type="scientific">Gordoniibacillus kamchatkensis</name>
    <dbReference type="NCBI Taxonomy" id="1590651"/>
    <lineage>
        <taxon>Bacteria</taxon>
        <taxon>Bacillati</taxon>
        <taxon>Bacillota</taxon>
        <taxon>Bacilli</taxon>
        <taxon>Bacillales</taxon>
        <taxon>Paenibacillaceae</taxon>
        <taxon>Gordoniibacillus</taxon>
    </lineage>
</organism>
<evidence type="ECO:0000313" key="1">
    <source>
        <dbReference type="EMBL" id="KIL40748.1"/>
    </source>
</evidence>
<reference evidence="1 2" key="1">
    <citation type="submission" date="2014-12" db="EMBL/GenBank/DDBJ databases">
        <title>Draft genome sequence of Paenibacillus kamchatkensis strain B-2647.</title>
        <authorList>
            <person name="Karlyshev A.V."/>
            <person name="Kudryashova E.B."/>
        </authorList>
    </citation>
    <scope>NUCLEOTIDE SEQUENCE [LARGE SCALE GENOMIC DNA]</scope>
    <source>
        <strain evidence="1 2">VKM B-2647</strain>
    </source>
</reference>
<evidence type="ECO:0000313" key="2">
    <source>
        <dbReference type="Proteomes" id="UP000031967"/>
    </source>
</evidence>
<dbReference type="EMBL" id="JXAK01000017">
    <property type="protein sequence ID" value="KIL40748.1"/>
    <property type="molecule type" value="Genomic_DNA"/>
</dbReference>
<proteinExistence type="predicted"/>
<keyword evidence="2" id="KW-1185">Reference proteome</keyword>
<name>A0ABR5AIV7_9BACL</name>
<gene>
    <name evidence="1" type="ORF">SD70_11835</name>
</gene>
<sequence length="63" mass="7333">MPTPETATRGASNDFCDSGKIFAQKKYFKSRKKNWMLYLTLLTKIQNTNNRVPLDGNRHQDRS</sequence>